<dbReference type="AlphaFoldDB" id="A0A9P0A254"/>
<accession>A0A9P0A254</accession>
<keyword evidence="2" id="KW-0521">NADP</keyword>
<evidence type="ECO:0000256" key="2">
    <source>
        <dbReference type="ARBA" id="ARBA00022857"/>
    </source>
</evidence>
<dbReference type="InterPro" id="IPR052149">
    <property type="entry name" value="17-beta-HSD3-like"/>
</dbReference>
<dbReference type="SUPFAM" id="SSF51735">
    <property type="entry name" value="NAD(P)-binding Rossmann-fold domains"/>
    <property type="match status" value="1"/>
</dbReference>
<dbReference type="InterPro" id="IPR002347">
    <property type="entry name" value="SDR_fam"/>
</dbReference>
<dbReference type="Gene3D" id="3.40.50.720">
    <property type="entry name" value="NAD(P)-binding Rossmann-like Domain"/>
    <property type="match status" value="1"/>
</dbReference>
<keyword evidence="6" id="KW-1185">Reference proteome</keyword>
<proteinExistence type="inferred from homology"/>
<dbReference type="GO" id="GO:0005739">
    <property type="term" value="C:mitochondrion"/>
    <property type="evidence" value="ECO:0007669"/>
    <property type="project" value="UniProtKB-SubCell"/>
</dbReference>
<dbReference type="PANTHER" id="PTHR44889:SF1">
    <property type="entry name" value="INACTIVE HYDROXYSTEROID DEHYDROGENASE-LIKE PROTEIN 1"/>
    <property type="match status" value="1"/>
</dbReference>
<dbReference type="Pfam" id="PF00106">
    <property type="entry name" value="adh_short"/>
    <property type="match status" value="1"/>
</dbReference>
<name>A0A9P0A254_BEMTA</name>
<dbReference type="EMBL" id="OU963862">
    <property type="protein sequence ID" value="CAH0382441.1"/>
    <property type="molecule type" value="Genomic_DNA"/>
</dbReference>
<evidence type="ECO:0000313" key="5">
    <source>
        <dbReference type="EMBL" id="CAH0382441.1"/>
    </source>
</evidence>
<comment type="similarity">
    <text evidence="4">Belongs to the short-chain dehydrogenases/reductases (SDR) family. 17-beta-HSD 3 subfamily.</text>
</comment>
<dbReference type="InterPro" id="IPR036291">
    <property type="entry name" value="NAD(P)-bd_dom_sf"/>
</dbReference>
<gene>
    <name evidence="5" type="ORF">BEMITA_LOCUS1980</name>
</gene>
<sequence>MNPIRIINWMQLNRRIVSAFGKIVTGSTDGIGRAYAKELAKRGVNIVLISRSIEKLLQVSHEIESEFGVKTKVIAVDFSKGQPVFDEIEKELKDIPVGILGKYAFWFVSFE</sequence>
<keyword evidence="3" id="KW-0496">Mitochondrion</keyword>
<reference evidence="5" key="1">
    <citation type="submission" date="2021-12" db="EMBL/GenBank/DDBJ databases">
        <authorList>
            <person name="King R."/>
        </authorList>
    </citation>
    <scope>NUCLEOTIDE SEQUENCE</scope>
</reference>
<evidence type="ECO:0000313" key="6">
    <source>
        <dbReference type="Proteomes" id="UP001152759"/>
    </source>
</evidence>
<evidence type="ECO:0000256" key="4">
    <source>
        <dbReference type="ARBA" id="ARBA00038261"/>
    </source>
</evidence>
<organism evidence="5 6">
    <name type="scientific">Bemisia tabaci</name>
    <name type="common">Sweetpotato whitefly</name>
    <name type="synonym">Aleurodes tabaci</name>
    <dbReference type="NCBI Taxonomy" id="7038"/>
    <lineage>
        <taxon>Eukaryota</taxon>
        <taxon>Metazoa</taxon>
        <taxon>Ecdysozoa</taxon>
        <taxon>Arthropoda</taxon>
        <taxon>Hexapoda</taxon>
        <taxon>Insecta</taxon>
        <taxon>Pterygota</taxon>
        <taxon>Neoptera</taxon>
        <taxon>Paraneoptera</taxon>
        <taxon>Hemiptera</taxon>
        <taxon>Sternorrhyncha</taxon>
        <taxon>Aleyrodoidea</taxon>
        <taxon>Aleyrodidae</taxon>
        <taxon>Aleyrodinae</taxon>
        <taxon>Bemisia</taxon>
    </lineage>
</organism>
<evidence type="ECO:0000256" key="1">
    <source>
        <dbReference type="ARBA" id="ARBA00004173"/>
    </source>
</evidence>
<evidence type="ECO:0000256" key="3">
    <source>
        <dbReference type="ARBA" id="ARBA00023128"/>
    </source>
</evidence>
<protein>
    <submittedName>
        <fullName evidence="5">Uncharacterized protein</fullName>
    </submittedName>
</protein>
<dbReference type="Proteomes" id="UP001152759">
    <property type="component" value="Chromosome 1"/>
</dbReference>
<comment type="subcellular location">
    <subcellularLocation>
        <location evidence="1">Mitochondrion</location>
    </subcellularLocation>
</comment>
<dbReference type="PANTHER" id="PTHR44889">
    <property type="entry name" value="INACTIVE HYDROXYSTEROID DEHYDROGENASE-LIKE PROTEIN 1"/>
    <property type="match status" value="1"/>
</dbReference>